<keyword evidence="6" id="KW-0256">Endoplasmic reticulum</keyword>
<dbReference type="Proteomes" id="UP000277928">
    <property type="component" value="Unassembled WGS sequence"/>
</dbReference>
<comment type="subcellular location">
    <subcellularLocation>
        <location evidence="1">Endoplasmic reticulum membrane</location>
        <topology evidence="1">Multi-pass membrane protein</topology>
    </subcellularLocation>
    <subcellularLocation>
        <location evidence="2">Microsome membrane</location>
    </subcellularLocation>
</comment>
<evidence type="ECO:0000256" key="7">
    <source>
        <dbReference type="ARBA" id="ARBA00022848"/>
    </source>
</evidence>
<keyword evidence="11" id="KW-0443">Lipid metabolism</keyword>
<evidence type="ECO:0000259" key="13">
    <source>
        <dbReference type="Pfam" id="PF02544"/>
    </source>
</evidence>
<dbReference type="PROSITE" id="PS50244">
    <property type="entry name" value="S5A_REDUCTASE"/>
    <property type="match status" value="1"/>
</dbReference>
<dbReference type="STRING" id="42156.A0A3P6TMI9"/>
<evidence type="ECO:0000256" key="8">
    <source>
        <dbReference type="ARBA" id="ARBA00022857"/>
    </source>
</evidence>
<evidence type="ECO:0000313" key="14">
    <source>
        <dbReference type="EMBL" id="VDK86427.1"/>
    </source>
</evidence>
<evidence type="ECO:0000256" key="12">
    <source>
        <dbReference type="ARBA" id="ARBA00023136"/>
    </source>
</evidence>
<evidence type="ECO:0000256" key="3">
    <source>
        <dbReference type="ARBA" id="ARBA00007742"/>
    </source>
</evidence>
<keyword evidence="10" id="KW-0560">Oxidoreductase</keyword>
<keyword evidence="8" id="KW-0521">NADP</keyword>
<dbReference type="Pfam" id="PF02544">
    <property type="entry name" value="Steroid_dh"/>
    <property type="match status" value="1"/>
</dbReference>
<protein>
    <recommendedName>
        <fullName evidence="13">3-oxo-5-alpha-steroid 4-dehydrogenase C-terminal domain-containing protein</fullName>
    </recommendedName>
</protein>
<evidence type="ECO:0000256" key="5">
    <source>
        <dbReference type="ARBA" id="ARBA00022782"/>
    </source>
</evidence>
<proteinExistence type="inferred from homology"/>
<dbReference type="InterPro" id="IPR001104">
    <property type="entry name" value="3-oxo-5_a-steroid_4-DH_C"/>
</dbReference>
<evidence type="ECO:0000256" key="11">
    <source>
        <dbReference type="ARBA" id="ARBA00023098"/>
    </source>
</evidence>
<sequence>MVINITSDSILRNLRKNGKSDYKIPYGGLFEYVSGANFFGECIEWAGYALLTRTLPAFAFAFFTLCNLAPRAYQHHRWYQQKFDKYPKDRKAFIPFVI</sequence>
<comment type="similarity">
    <text evidence="3">Belongs to the steroid 5-alpha reductase family.</text>
</comment>
<dbReference type="AlphaFoldDB" id="A0A3P6TMI9"/>
<keyword evidence="15" id="KW-1185">Reference proteome</keyword>
<evidence type="ECO:0000256" key="6">
    <source>
        <dbReference type="ARBA" id="ARBA00022824"/>
    </source>
</evidence>
<dbReference type="GO" id="GO:0030154">
    <property type="term" value="P:cell differentiation"/>
    <property type="evidence" value="ECO:0007669"/>
    <property type="project" value="UniProtKB-KW"/>
</dbReference>
<dbReference type="InterPro" id="IPR039357">
    <property type="entry name" value="SRD5A/TECR"/>
</dbReference>
<evidence type="ECO:0000256" key="9">
    <source>
        <dbReference type="ARBA" id="ARBA00022989"/>
    </source>
</evidence>
<keyword evidence="9" id="KW-1133">Transmembrane helix</keyword>
<dbReference type="GO" id="GO:0006694">
    <property type="term" value="P:steroid biosynthetic process"/>
    <property type="evidence" value="ECO:0007669"/>
    <property type="project" value="TreeGrafter"/>
</dbReference>
<reference evidence="14 15" key="1">
    <citation type="submission" date="2018-08" db="EMBL/GenBank/DDBJ databases">
        <authorList>
            <person name="Laetsch R D."/>
            <person name="Stevens L."/>
            <person name="Kumar S."/>
            <person name="Blaxter L. M."/>
        </authorList>
    </citation>
    <scope>NUCLEOTIDE SEQUENCE [LARGE SCALE GENOMIC DNA]</scope>
</reference>
<dbReference type="Gene3D" id="1.20.120.1630">
    <property type="match status" value="1"/>
</dbReference>
<keyword evidence="12" id="KW-0472">Membrane</keyword>
<evidence type="ECO:0000256" key="1">
    <source>
        <dbReference type="ARBA" id="ARBA00004477"/>
    </source>
</evidence>
<accession>A0A3P6TMI9</accession>
<organism evidence="14 15">
    <name type="scientific">Litomosoides sigmodontis</name>
    <name type="common">Filarial nematode worm</name>
    <dbReference type="NCBI Taxonomy" id="42156"/>
    <lineage>
        <taxon>Eukaryota</taxon>
        <taxon>Metazoa</taxon>
        <taxon>Ecdysozoa</taxon>
        <taxon>Nematoda</taxon>
        <taxon>Chromadorea</taxon>
        <taxon>Rhabditida</taxon>
        <taxon>Spirurina</taxon>
        <taxon>Spiruromorpha</taxon>
        <taxon>Filarioidea</taxon>
        <taxon>Onchocercidae</taxon>
        <taxon>Litomosoides</taxon>
    </lineage>
</organism>
<dbReference type="PANTHER" id="PTHR10556">
    <property type="entry name" value="3-OXO-5-ALPHA-STEROID 4-DEHYDROGENASE"/>
    <property type="match status" value="1"/>
</dbReference>
<dbReference type="PANTHER" id="PTHR10556:SF57">
    <property type="entry name" value="3-OXO-5-ALPHA-STEROID 4-DEHYDROGENASE 1"/>
    <property type="match status" value="1"/>
</dbReference>
<evidence type="ECO:0000313" key="15">
    <source>
        <dbReference type="Proteomes" id="UP000277928"/>
    </source>
</evidence>
<evidence type="ECO:0000256" key="4">
    <source>
        <dbReference type="ARBA" id="ARBA00022692"/>
    </source>
</evidence>
<gene>
    <name evidence="14" type="ORF">NLS_LOCUS7612</name>
</gene>
<keyword evidence="7" id="KW-0492">Microsome</keyword>
<keyword evidence="5" id="KW-0221">Differentiation</keyword>
<dbReference type="OrthoDB" id="5788137at2759"/>
<name>A0A3P6TMI9_LITSI</name>
<dbReference type="GO" id="GO:0005789">
    <property type="term" value="C:endoplasmic reticulum membrane"/>
    <property type="evidence" value="ECO:0007669"/>
    <property type="project" value="UniProtKB-SubCell"/>
</dbReference>
<keyword evidence="4" id="KW-0812">Transmembrane</keyword>
<dbReference type="GO" id="GO:0003865">
    <property type="term" value="F:3-oxo-5-alpha-steroid 4-dehydrogenase activity"/>
    <property type="evidence" value="ECO:0007669"/>
    <property type="project" value="TreeGrafter"/>
</dbReference>
<dbReference type="OMA" id="FICHYAD"/>
<evidence type="ECO:0000256" key="10">
    <source>
        <dbReference type="ARBA" id="ARBA00023002"/>
    </source>
</evidence>
<dbReference type="EMBL" id="UYRX01000814">
    <property type="protein sequence ID" value="VDK86427.1"/>
    <property type="molecule type" value="Genomic_DNA"/>
</dbReference>
<evidence type="ECO:0000256" key="2">
    <source>
        <dbReference type="ARBA" id="ARBA00004524"/>
    </source>
</evidence>
<feature type="domain" description="3-oxo-5-alpha-steroid 4-dehydrogenase C-terminal" evidence="13">
    <location>
        <begin position="1"/>
        <end position="97"/>
    </location>
</feature>